<dbReference type="OrthoDB" id="9110639at2"/>
<gene>
    <name evidence="6" type="ORF">C2E15_08555</name>
</gene>
<dbReference type="RefSeq" id="WP_104956991.1">
    <property type="nucleotide sequence ID" value="NZ_CP026377.1"/>
</dbReference>
<dbReference type="Pfam" id="PF00126">
    <property type="entry name" value="HTH_1"/>
    <property type="match status" value="1"/>
</dbReference>
<sequence length="306" mass="33940">MKSEMNTIPVFLAAAESTSFSQAAERLHVTRSAVAKAISRLEDRLGVTLFNRTTRRQSLTDEGSLYYEACRRALDEISLAEDMLEGGKLRASGKLRVSVPVLFGLHCVSSLLSALATENPGLELEMSFSDRQVDLPAEGFDLAVRIGTLTESSSLIARKLASHTMVFCASPDYLRQAGEPVSPEELKQHATVAYIHSRRILKWRVKNEHGEIYEVTPSARLMMDDMQAVKDIAVAGGGIAWLPDWLVRRQLICGSLTQILKNWPSESQPVYAVWSRTPYLPLKIRLAIDKLVSELPTMLATEKSPV</sequence>
<dbReference type="SUPFAM" id="SSF46785">
    <property type="entry name" value="Winged helix' DNA-binding domain"/>
    <property type="match status" value="1"/>
</dbReference>
<dbReference type="Proteomes" id="UP000238365">
    <property type="component" value="Chromosome"/>
</dbReference>
<dbReference type="PANTHER" id="PTHR30537">
    <property type="entry name" value="HTH-TYPE TRANSCRIPTIONAL REGULATOR"/>
    <property type="match status" value="1"/>
</dbReference>
<evidence type="ECO:0000313" key="6">
    <source>
        <dbReference type="EMBL" id="AUX93127.1"/>
    </source>
</evidence>
<evidence type="ECO:0000256" key="3">
    <source>
        <dbReference type="ARBA" id="ARBA00023125"/>
    </source>
</evidence>
<protein>
    <submittedName>
        <fullName evidence="6">LysR family transcriptional regulator</fullName>
    </submittedName>
</protein>
<dbReference type="AlphaFoldDB" id="A0A1X1EBQ6"/>
<dbReference type="Gene3D" id="1.10.10.10">
    <property type="entry name" value="Winged helix-like DNA-binding domain superfamily/Winged helix DNA-binding domain"/>
    <property type="match status" value="1"/>
</dbReference>
<accession>A0A1X1EBQ6</accession>
<keyword evidence="4" id="KW-0804">Transcription</keyword>
<dbReference type="CDD" id="cd08475">
    <property type="entry name" value="PBP2_CrgA_like_6"/>
    <property type="match status" value="1"/>
</dbReference>
<dbReference type="PANTHER" id="PTHR30537:SF5">
    <property type="entry name" value="HTH-TYPE TRANSCRIPTIONAL ACTIVATOR TTDR-RELATED"/>
    <property type="match status" value="1"/>
</dbReference>
<dbReference type="InterPro" id="IPR036390">
    <property type="entry name" value="WH_DNA-bd_sf"/>
</dbReference>
<dbReference type="KEGG" id="pgz:C2E15_08555"/>
<dbReference type="SUPFAM" id="SSF53850">
    <property type="entry name" value="Periplasmic binding protein-like II"/>
    <property type="match status" value="1"/>
</dbReference>
<evidence type="ECO:0000313" key="7">
    <source>
        <dbReference type="Proteomes" id="UP000238365"/>
    </source>
</evidence>
<dbReference type="InterPro" id="IPR005119">
    <property type="entry name" value="LysR_subst-bd"/>
</dbReference>
<feature type="domain" description="HTH lysR-type" evidence="5">
    <location>
        <begin position="10"/>
        <end position="60"/>
    </location>
</feature>
<dbReference type="InterPro" id="IPR000847">
    <property type="entry name" value="LysR_HTH_N"/>
</dbReference>
<dbReference type="Gene3D" id="3.40.190.290">
    <property type="match status" value="1"/>
</dbReference>
<dbReference type="InterPro" id="IPR058163">
    <property type="entry name" value="LysR-type_TF_proteobact-type"/>
</dbReference>
<keyword evidence="3" id="KW-0238">DNA-binding</keyword>
<dbReference type="PROSITE" id="PS50931">
    <property type="entry name" value="HTH_LYSR"/>
    <property type="match status" value="1"/>
</dbReference>
<comment type="similarity">
    <text evidence="1">Belongs to the LysR transcriptional regulatory family.</text>
</comment>
<organism evidence="6 7">
    <name type="scientific">Mixta gaviniae</name>
    <dbReference type="NCBI Taxonomy" id="665914"/>
    <lineage>
        <taxon>Bacteria</taxon>
        <taxon>Pseudomonadati</taxon>
        <taxon>Pseudomonadota</taxon>
        <taxon>Gammaproteobacteria</taxon>
        <taxon>Enterobacterales</taxon>
        <taxon>Erwiniaceae</taxon>
        <taxon>Mixta</taxon>
    </lineage>
</organism>
<dbReference type="GO" id="GO:0003700">
    <property type="term" value="F:DNA-binding transcription factor activity"/>
    <property type="evidence" value="ECO:0007669"/>
    <property type="project" value="InterPro"/>
</dbReference>
<dbReference type="PRINTS" id="PR00039">
    <property type="entry name" value="HTHLYSR"/>
</dbReference>
<dbReference type="EMBL" id="CP026377">
    <property type="protein sequence ID" value="AUX93127.1"/>
    <property type="molecule type" value="Genomic_DNA"/>
</dbReference>
<evidence type="ECO:0000256" key="2">
    <source>
        <dbReference type="ARBA" id="ARBA00023015"/>
    </source>
</evidence>
<dbReference type="GO" id="GO:0003677">
    <property type="term" value="F:DNA binding"/>
    <property type="evidence" value="ECO:0007669"/>
    <property type="project" value="UniProtKB-KW"/>
</dbReference>
<proteinExistence type="inferred from homology"/>
<dbReference type="Pfam" id="PF03466">
    <property type="entry name" value="LysR_substrate"/>
    <property type="match status" value="1"/>
</dbReference>
<dbReference type="InterPro" id="IPR036388">
    <property type="entry name" value="WH-like_DNA-bd_sf"/>
</dbReference>
<dbReference type="FunFam" id="1.10.10.10:FF:000001">
    <property type="entry name" value="LysR family transcriptional regulator"/>
    <property type="match status" value="1"/>
</dbReference>
<keyword evidence="7" id="KW-1185">Reference proteome</keyword>
<evidence type="ECO:0000256" key="4">
    <source>
        <dbReference type="ARBA" id="ARBA00023163"/>
    </source>
</evidence>
<evidence type="ECO:0000256" key="1">
    <source>
        <dbReference type="ARBA" id="ARBA00009437"/>
    </source>
</evidence>
<evidence type="ECO:0000259" key="5">
    <source>
        <dbReference type="PROSITE" id="PS50931"/>
    </source>
</evidence>
<keyword evidence="2" id="KW-0805">Transcription regulation</keyword>
<name>A0A1X1EBQ6_9GAMM</name>
<reference evidence="6 7" key="1">
    <citation type="submission" date="2018-01" db="EMBL/GenBank/DDBJ databases">
        <title>Complete and assembled Genome of Pantoea gaviniae DSM22758T.</title>
        <authorList>
            <person name="Stevens M.J.A."/>
            <person name="Zurfluh K."/>
            <person name="Stephan R."/>
        </authorList>
    </citation>
    <scope>NUCLEOTIDE SEQUENCE [LARGE SCALE GENOMIC DNA]</scope>
    <source>
        <strain evidence="6 7">DSM 22758</strain>
    </source>
</reference>